<dbReference type="NCBIfam" id="TIGR00952">
    <property type="entry name" value="S15_bact"/>
    <property type="match status" value="1"/>
</dbReference>
<comment type="function">
    <text evidence="4">Forms an intersubunit bridge (bridge B4) with the 23S rRNA of the 50S subunit in the ribosome.</text>
</comment>
<dbReference type="AlphaFoldDB" id="A0A915YAP8"/>
<dbReference type="EMBL" id="AP026867">
    <property type="protein sequence ID" value="BDS09331.1"/>
    <property type="molecule type" value="Genomic_DNA"/>
</dbReference>
<dbReference type="Gene3D" id="6.10.250.3130">
    <property type="match status" value="1"/>
</dbReference>
<dbReference type="Proteomes" id="UP001060919">
    <property type="component" value="Chromosome"/>
</dbReference>
<dbReference type="PANTHER" id="PTHR23321:SF26">
    <property type="entry name" value="SMALL RIBOSOMAL SUBUNIT PROTEIN US15M"/>
    <property type="match status" value="1"/>
</dbReference>
<evidence type="ECO:0000256" key="4">
    <source>
        <dbReference type="HAMAP-Rule" id="MF_01343"/>
    </source>
</evidence>
<dbReference type="GO" id="GO:0003735">
    <property type="term" value="F:structural constituent of ribosome"/>
    <property type="evidence" value="ECO:0007669"/>
    <property type="project" value="InterPro"/>
</dbReference>
<dbReference type="HAMAP" id="MF_01343_B">
    <property type="entry name" value="Ribosomal_uS15_B"/>
    <property type="match status" value="1"/>
</dbReference>
<dbReference type="SMART" id="SM01387">
    <property type="entry name" value="Ribosomal_S15"/>
    <property type="match status" value="1"/>
</dbReference>
<dbReference type="GO" id="GO:0022627">
    <property type="term" value="C:cytosolic small ribosomal subunit"/>
    <property type="evidence" value="ECO:0007669"/>
    <property type="project" value="TreeGrafter"/>
</dbReference>
<keyword evidence="4 6" id="KW-0694">RNA-binding</keyword>
<evidence type="ECO:0000313" key="8">
    <source>
        <dbReference type="Proteomes" id="UP001060919"/>
    </source>
</evidence>
<dbReference type="Gene3D" id="1.10.287.10">
    <property type="entry name" value="S15/NS1, RNA-binding"/>
    <property type="match status" value="1"/>
</dbReference>
<evidence type="ECO:0000256" key="3">
    <source>
        <dbReference type="ARBA" id="ARBA00064542"/>
    </source>
</evidence>
<dbReference type="GO" id="GO:0019843">
    <property type="term" value="F:rRNA binding"/>
    <property type="evidence" value="ECO:0007669"/>
    <property type="project" value="UniProtKB-UniRule"/>
</dbReference>
<dbReference type="InterPro" id="IPR009068">
    <property type="entry name" value="uS15_NS1_RNA-bd_sf"/>
</dbReference>
<dbReference type="RefSeq" id="WP_264790735.1">
    <property type="nucleotide sequence ID" value="NZ_AP026867.1"/>
</dbReference>
<accession>A0A915YAP8</accession>
<keyword evidence="1 4" id="KW-0689">Ribosomal protein</keyword>
<evidence type="ECO:0000256" key="2">
    <source>
        <dbReference type="ARBA" id="ARBA00023274"/>
    </source>
</evidence>
<keyword evidence="8" id="KW-1185">Reference proteome</keyword>
<dbReference type="GO" id="GO:0006412">
    <property type="term" value="P:translation"/>
    <property type="evidence" value="ECO:0007669"/>
    <property type="project" value="UniProtKB-UniRule"/>
</dbReference>
<evidence type="ECO:0000256" key="1">
    <source>
        <dbReference type="ARBA" id="ARBA00022980"/>
    </source>
</evidence>
<comment type="function">
    <text evidence="4 6">One of the primary rRNA binding proteins, it binds directly to 16S rRNA where it helps nucleate assembly of the platform of the 30S subunit by binding and bridging several RNA helices of the 16S rRNA.</text>
</comment>
<dbReference type="FunFam" id="1.10.287.10:FF:000002">
    <property type="entry name" value="30S ribosomal protein S15"/>
    <property type="match status" value="1"/>
</dbReference>
<keyword evidence="2 4" id="KW-0687">Ribonucleoprotein</keyword>
<comment type="subunit">
    <text evidence="3 4">Part of the 30S ribosomal subunit. Forms a bridge to the 50S subunit in the 70S ribosome, contacting the 23S rRNA.</text>
</comment>
<dbReference type="PANTHER" id="PTHR23321">
    <property type="entry name" value="RIBOSOMAL PROTEIN S15, BACTERIAL AND ORGANELLAR"/>
    <property type="match status" value="1"/>
</dbReference>
<organism evidence="7 8">
    <name type="scientific">Aureispira anguillae</name>
    <dbReference type="NCBI Taxonomy" id="2864201"/>
    <lineage>
        <taxon>Bacteria</taxon>
        <taxon>Pseudomonadati</taxon>
        <taxon>Bacteroidota</taxon>
        <taxon>Saprospiria</taxon>
        <taxon>Saprospirales</taxon>
        <taxon>Saprospiraceae</taxon>
        <taxon>Aureispira</taxon>
    </lineage>
</organism>
<dbReference type="InterPro" id="IPR005290">
    <property type="entry name" value="Ribosomal_uS15_bac-type"/>
</dbReference>
<reference evidence="7" key="1">
    <citation type="submission" date="2022-09" db="EMBL/GenBank/DDBJ databases">
        <title>Aureispira anguillicida sp. nov., isolated from Leptocephalus of Japanese eel Anguilla japonica.</title>
        <authorList>
            <person name="Yuasa K."/>
            <person name="Mekata T."/>
            <person name="Ikunari K."/>
        </authorList>
    </citation>
    <scope>NUCLEOTIDE SEQUENCE</scope>
    <source>
        <strain evidence="7">EL160426</strain>
    </source>
</reference>
<gene>
    <name evidence="4" type="primary">rpsO</name>
    <name evidence="7" type="ORF">AsAng_0000280</name>
</gene>
<name>A0A915YAP8_9BACT</name>
<dbReference type="Pfam" id="PF00312">
    <property type="entry name" value="Ribosomal_S15"/>
    <property type="match status" value="1"/>
</dbReference>
<evidence type="ECO:0000256" key="6">
    <source>
        <dbReference type="RuleBase" id="RU004524"/>
    </source>
</evidence>
<comment type="similarity">
    <text evidence="4 5">Belongs to the universal ribosomal protein uS15 family.</text>
</comment>
<dbReference type="InterPro" id="IPR000589">
    <property type="entry name" value="Ribosomal_uS15"/>
</dbReference>
<sequence length="97" mass="10929">MGVYLTKEKTAEIFTKYGGSAKNTGSTEGQIALLTFRIQNLSEHLKANHKDHSTRRSLLKMVGHRRSLLGYLAGKDVVKYRELIKELGIRDVLGKNK</sequence>
<evidence type="ECO:0000256" key="5">
    <source>
        <dbReference type="RuleBase" id="RU003919"/>
    </source>
</evidence>
<proteinExistence type="inferred from homology"/>
<dbReference type="SUPFAM" id="SSF47060">
    <property type="entry name" value="S15/NS1 RNA-binding domain"/>
    <property type="match status" value="1"/>
</dbReference>
<keyword evidence="4 6" id="KW-0699">rRNA-binding</keyword>
<evidence type="ECO:0000313" key="7">
    <source>
        <dbReference type="EMBL" id="BDS09331.1"/>
    </source>
</evidence>
<dbReference type="CDD" id="cd00353">
    <property type="entry name" value="Ribosomal_S15p_S13e"/>
    <property type="match status" value="1"/>
</dbReference>
<protein>
    <recommendedName>
        <fullName evidence="4">Small ribosomal subunit protein uS15</fullName>
    </recommendedName>
</protein>
<dbReference type="KEGG" id="aup:AsAng_0000280"/>
<dbReference type="PROSITE" id="PS00362">
    <property type="entry name" value="RIBOSOMAL_S15"/>
    <property type="match status" value="1"/>
</dbReference>